<comment type="caution">
    <text evidence="1">The sequence shown here is derived from an EMBL/GenBank/DDBJ whole genome shotgun (WGS) entry which is preliminary data.</text>
</comment>
<organism evidence="1 2">
    <name type="scientific">Trichonephila clavata</name>
    <name type="common">Joro spider</name>
    <name type="synonym">Nephila clavata</name>
    <dbReference type="NCBI Taxonomy" id="2740835"/>
    <lineage>
        <taxon>Eukaryota</taxon>
        <taxon>Metazoa</taxon>
        <taxon>Ecdysozoa</taxon>
        <taxon>Arthropoda</taxon>
        <taxon>Chelicerata</taxon>
        <taxon>Arachnida</taxon>
        <taxon>Araneae</taxon>
        <taxon>Araneomorphae</taxon>
        <taxon>Entelegynae</taxon>
        <taxon>Araneoidea</taxon>
        <taxon>Nephilidae</taxon>
        <taxon>Trichonephila</taxon>
    </lineage>
</organism>
<name>A0A8X6LI91_TRICU</name>
<evidence type="ECO:0000313" key="2">
    <source>
        <dbReference type="Proteomes" id="UP000887116"/>
    </source>
</evidence>
<reference evidence="1" key="1">
    <citation type="submission" date="2020-07" db="EMBL/GenBank/DDBJ databases">
        <title>Multicomponent nature underlies the extraordinary mechanical properties of spider dragline silk.</title>
        <authorList>
            <person name="Kono N."/>
            <person name="Nakamura H."/>
            <person name="Mori M."/>
            <person name="Yoshida Y."/>
            <person name="Ohtoshi R."/>
            <person name="Malay A.D."/>
            <person name="Moran D.A.P."/>
            <person name="Tomita M."/>
            <person name="Numata K."/>
            <person name="Arakawa K."/>
        </authorList>
    </citation>
    <scope>NUCLEOTIDE SEQUENCE</scope>
</reference>
<accession>A0A8X6LI91</accession>
<proteinExistence type="predicted"/>
<keyword evidence="2" id="KW-1185">Reference proteome</keyword>
<evidence type="ECO:0000313" key="1">
    <source>
        <dbReference type="EMBL" id="GFR09342.1"/>
    </source>
</evidence>
<protein>
    <submittedName>
        <fullName evidence="1">Uncharacterized protein</fullName>
    </submittedName>
</protein>
<dbReference type="AlphaFoldDB" id="A0A8X6LI91"/>
<gene>
    <name evidence="1" type="ORF">TNCT_303021</name>
</gene>
<dbReference type="EMBL" id="BMAO01006531">
    <property type="protein sequence ID" value="GFR09342.1"/>
    <property type="molecule type" value="Genomic_DNA"/>
</dbReference>
<dbReference type="Proteomes" id="UP000887116">
    <property type="component" value="Unassembled WGS sequence"/>
</dbReference>
<sequence>MQAFPRHFRRICLMLRTLFSHQPPCHGELKCHLIFSFDSEDCTLSMTANPALCISSIVRSDLIHEVFFLALFPLSFSEEGFSLRKYGQSSVWSPFTNRGFHTTVTLFCNMTRFKAHNF</sequence>